<evidence type="ECO:0008006" key="11">
    <source>
        <dbReference type="Google" id="ProtNLM"/>
    </source>
</evidence>
<dbReference type="PROSITE" id="PS51257">
    <property type="entry name" value="PROKAR_LIPOPROTEIN"/>
    <property type="match status" value="1"/>
</dbReference>
<dbReference type="GO" id="GO:0004575">
    <property type="term" value="F:sucrose alpha-glucosidase activity"/>
    <property type="evidence" value="ECO:0007669"/>
    <property type="project" value="TreeGrafter"/>
</dbReference>
<dbReference type="Gene3D" id="2.115.10.20">
    <property type="entry name" value="Glycosyl hydrolase domain, family 43"/>
    <property type="match status" value="1"/>
</dbReference>
<dbReference type="RefSeq" id="WP_141386990.1">
    <property type="nucleotide sequence ID" value="NZ_BJNZ01000001.1"/>
</dbReference>
<feature type="domain" description="Glycosyl hydrolase family 32 C-terminal" evidence="8">
    <location>
        <begin position="402"/>
        <end position="541"/>
    </location>
</feature>
<evidence type="ECO:0000256" key="4">
    <source>
        <dbReference type="RuleBase" id="RU362110"/>
    </source>
</evidence>
<sequence>MARTGSSTARRVPSRGVAASVALALALLAGCTGTPEDDRAPSGTTTPGPPESTAYAERWRPQFHYSPPEGRLADPNGLVWFAGEWHLFHQQDGTWAHAVSTDLVHWKTLPTALEHDELGQALSGSVVVDGANTSGLFPGGEGGLVAVYTSTEGGEAQSLAYSTDRGRTWERYADNPVIPNDGRGDFRDPKVFWHEATHQWVMVVSVGDGVELHGSPDLLHWERLSTFGEGQGLHSAVWECPDLFPLPVDGDPDDVRWVLTVSVGDSEETNGSTAQYFVGDFDGTTFTRDPATSPETVQITDVGQDFYAAQTFEHAPDARRLWLAWMGSWRFPYSAPTAPWQNAMSVPRELSLRRVDPGAPAPSGEVLPDGGYVLAQSPVPELEVLGDGTTTVTDLALEDGEAVLDDPGATYQVVAEIEMGDVEEVGLRVRERRGEDGSVEEAAVVGVGPDGFFLDRTHAGLTTLPDRSGENAELGVRRTAPYAPVDGVVRLRVLVDEASVEAFVDDGALTGTMVVYPGEGTVGLSVYARGGTAMLRSLEVTQLASIW</sequence>
<feature type="region of interest" description="Disordered" evidence="5">
    <location>
        <begin position="33"/>
        <end position="54"/>
    </location>
</feature>
<dbReference type="InterPro" id="IPR001362">
    <property type="entry name" value="Glyco_hydro_32"/>
</dbReference>
<accession>A0A4Y4E073</accession>
<dbReference type="EMBL" id="BJNZ01000001">
    <property type="protein sequence ID" value="GED08011.1"/>
    <property type="molecule type" value="Genomic_DNA"/>
</dbReference>
<dbReference type="PANTHER" id="PTHR42800:SF1">
    <property type="entry name" value="EXOINULINASE INUD (AFU_ORTHOLOGUE AFUA_5G00480)"/>
    <property type="match status" value="1"/>
</dbReference>
<dbReference type="InterPro" id="IPR013148">
    <property type="entry name" value="Glyco_hydro_32_N"/>
</dbReference>
<dbReference type="AlphaFoldDB" id="A0A4Y4E073"/>
<evidence type="ECO:0000313" key="10">
    <source>
        <dbReference type="Proteomes" id="UP000316659"/>
    </source>
</evidence>
<comment type="caution">
    <text evidence="9">The sequence shown here is derived from an EMBL/GenBank/DDBJ whole genome shotgun (WGS) entry which is preliminary data.</text>
</comment>
<organism evidence="9 10">
    <name type="scientific">Cellulosimicrobium cellulans</name>
    <name type="common">Arthrobacter luteus</name>
    <dbReference type="NCBI Taxonomy" id="1710"/>
    <lineage>
        <taxon>Bacteria</taxon>
        <taxon>Bacillati</taxon>
        <taxon>Actinomycetota</taxon>
        <taxon>Actinomycetes</taxon>
        <taxon>Micrococcales</taxon>
        <taxon>Promicromonosporaceae</taxon>
        <taxon>Cellulosimicrobium</taxon>
    </lineage>
</organism>
<name>A0A4Y4E073_CELCE</name>
<evidence type="ECO:0000259" key="8">
    <source>
        <dbReference type="Pfam" id="PF08244"/>
    </source>
</evidence>
<dbReference type="SUPFAM" id="SSF49899">
    <property type="entry name" value="Concanavalin A-like lectins/glucanases"/>
    <property type="match status" value="1"/>
</dbReference>
<dbReference type="GO" id="GO:0005737">
    <property type="term" value="C:cytoplasm"/>
    <property type="evidence" value="ECO:0007669"/>
    <property type="project" value="TreeGrafter"/>
</dbReference>
<evidence type="ECO:0000256" key="5">
    <source>
        <dbReference type="SAM" id="MobiDB-lite"/>
    </source>
</evidence>
<feature type="chain" id="PRO_5038743537" description="Levanase" evidence="6">
    <location>
        <begin position="30"/>
        <end position="547"/>
    </location>
</feature>
<evidence type="ECO:0000256" key="1">
    <source>
        <dbReference type="ARBA" id="ARBA00009902"/>
    </source>
</evidence>
<feature type="signal peptide" evidence="6">
    <location>
        <begin position="1"/>
        <end position="29"/>
    </location>
</feature>
<evidence type="ECO:0000256" key="3">
    <source>
        <dbReference type="ARBA" id="ARBA00023295"/>
    </source>
</evidence>
<dbReference type="InterPro" id="IPR013320">
    <property type="entry name" value="ConA-like_dom_sf"/>
</dbReference>
<evidence type="ECO:0000313" key="9">
    <source>
        <dbReference type="EMBL" id="GED08011.1"/>
    </source>
</evidence>
<dbReference type="PANTHER" id="PTHR42800">
    <property type="entry name" value="EXOINULINASE INUD (AFU_ORTHOLOGUE AFUA_5G00480)"/>
    <property type="match status" value="1"/>
</dbReference>
<dbReference type="GO" id="GO:0005987">
    <property type="term" value="P:sucrose catabolic process"/>
    <property type="evidence" value="ECO:0007669"/>
    <property type="project" value="TreeGrafter"/>
</dbReference>
<keyword evidence="6" id="KW-0732">Signal</keyword>
<feature type="domain" description="Glycosyl hydrolase family 32 N-terminal" evidence="7">
    <location>
        <begin position="64"/>
        <end position="354"/>
    </location>
</feature>
<gene>
    <name evidence="9" type="ORF">CCE02nite_00100</name>
</gene>
<dbReference type="SUPFAM" id="SSF75005">
    <property type="entry name" value="Arabinanase/levansucrase/invertase"/>
    <property type="match status" value="1"/>
</dbReference>
<dbReference type="Pfam" id="PF00251">
    <property type="entry name" value="Glyco_hydro_32N"/>
    <property type="match status" value="1"/>
</dbReference>
<comment type="similarity">
    <text evidence="1 4">Belongs to the glycosyl hydrolase 32 family.</text>
</comment>
<reference evidence="9 10" key="1">
    <citation type="submission" date="2019-06" db="EMBL/GenBank/DDBJ databases">
        <title>Whole genome shotgun sequence of Cellulosimicrobium cellulans NBRC 15516.</title>
        <authorList>
            <person name="Hosoyama A."/>
            <person name="Uohara A."/>
            <person name="Ohji S."/>
            <person name="Ichikawa N."/>
        </authorList>
    </citation>
    <scope>NUCLEOTIDE SEQUENCE [LARGE SCALE GENOMIC DNA]</scope>
    <source>
        <strain evidence="9 10">NBRC 15516</strain>
    </source>
</reference>
<keyword evidence="3 4" id="KW-0326">Glycosidase</keyword>
<dbReference type="InterPro" id="IPR023296">
    <property type="entry name" value="Glyco_hydro_beta-prop_sf"/>
</dbReference>
<dbReference type="SMART" id="SM00640">
    <property type="entry name" value="Glyco_32"/>
    <property type="match status" value="1"/>
</dbReference>
<dbReference type="Pfam" id="PF08244">
    <property type="entry name" value="Glyco_hydro_32C"/>
    <property type="match status" value="1"/>
</dbReference>
<protein>
    <recommendedName>
        <fullName evidence="11">Levanase</fullName>
    </recommendedName>
</protein>
<keyword evidence="2 4" id="KW-0378">Hydrolase</keyword>
<dbReference type="CDD" id="cd18622">
    <property type="entry name" value="GH32_Inu-like"/>
    <property type="match status" value="1"/>
</dbReference>
<dbReference type="Proteomes" id="UP000316659">
    <property type="component" value="Unassembled WGS sequence"/>
</dbReference>
<dbReference type="Gene3D" id="2.60.120.560">
    <property type="entry name" value="Exo-inulinase, domain 1"/>
    <property type="match status" value="1"/>
</dbReference>
<evidence type="ECO:0000256" key="2">
    <source>
        <dbReference type="ARBA" id="ARBA00022801"/>
    </source>
</evidence>
<dbReference type="InterPro" id="IPR013189">
    <property type="entry name" value="Glyco_hydro_32_C"/>
</dbReference>
<evidence type="ECO:0000256" key="6">
    <source>
        <dbReference type="SAM" id="SignalP"/>
    </source>
</evidence>
<evidence type="ECO:0000259" key="7">
    <source>
        <dbReference type="Pfam" id="PF00251"/>
    </source>
</evidence>
<proteinExistence type="inferred from homology"/>